<protein>
    <submittedName>
        <fullName evidence="3">Uncharacterized protein</fullName>
    </submittedName>
</protein>
<feature type="chain" id="PRO_5028931327" evidence="2">
    <location>
        <begin position="17"/>
        <end position="332"/>
    </location>
</feature>
<evidence type="ECO:0000313" key="3">
    <source>
        <dbReference type="EMBL" id="KAF2868739.1"/>
    </source>
</evidence>
<feature type="region of interest" description="Disordered" evidence="1">
    <location>
        <begin position="266"/>
        <end position="299"/>
    </location>
</feature>
<feature type="compositionally biased region" description="Low complexity" evidence="1">
    <location>
        <begin position="281"/>
        <end position="299"/>
    </location>
</feature>
<accession>A0A7C8M599</accession>
<sequence length="332" mass="34882">MRFILFVSRLAAFACAAELSIVGQNVTAGEEVEVTIVNATEVGDYYDGMKATDLKIGIFSTIYNYKMCSLTDFIPAQDGTIKVTVPPEMGPSGLYYEISSEGYSNPEKGTVGESIIGPGNTKLFFLSGGKGSWTPAETMKELKYGGLIGFANADIPCKSYPCAQDCAKKQFPEESAWASGTEWMNCLVECDGVIVNSESIASYASTPTSTVEVPESLPTPTEACLEEEFHTPCGKECCGRYDYCSGYSACVPLPIDFASLRSEAARSSGTAKETDARAKETGTAAKETGTAATKTDGTAVETGAATQGTGAASLAGMDWMVLGAAAGAFVAW</sequence>
<comment type="caution">
    <text evidence="3">The sequence shown here is derived from an EMBL/GenBank/DDBJ whole genome shotgun (WGS) entry which is preliminary data.</text>
</comment>
<dbReference type="EMBL" id="JAADJZ010000018">
    <property type="protein sequence ID" value="KAF2868739.1"/>
    <property type="molecule type" value="Genomic_DNA"/>
</dbReference>
<gene>
    <name evidence="3" type="ORF">BDV95DRAFT_121836</name>
</gene>
<keyword evidence="4" id="KW-1185">Reference proteome</keyword>
<feature type="signal peptide" evidence="2">
    <location>
        <begin position="1"/>
        <end position="16"/>
    </location>
</feature>
<dbReference type="Proteomes" id="UP000481861">
    <property type="component" value="Unassembled WGS sequence"/>
</dbReference>
<organism evidence="3 4">
    <name type="scientific">Massariosphaeria phaeospora</name>
    <dbReference type="NCBI Taxonomy" id="100035"/>
    <lineage>
        <taxon>Eukaryota</taxon>
        <taxon>Fungi</taxon>
        <taxon>Dikarya</taxon>
        <taxon>Ascomycota</taxon>
        <taxon>Pezizomycotina</taxon>
        <taxon>Dothideomycetes</taxon>
        <taxon>Pleosporomycetidae</taxon>
        <taxon>Pleosporales</taxon>
        <taxon>Pleosporales incertae sedis</taxon>
        <taxon>Massariosphaeria</taxon>
    </lineage>
</organism>
<dbReference type="AlphaFoldDB" id="A0A7C8M599"/>
<reference evidence="3 4" key="1">
    <citation type="submission" date="2020-01" db="EMBL/GenBank/DDBJ databases">
        <authorList>
            <consortium name="DOE Joint Genome Institute"/>
            <person name="Haridas S."/>
            <person name="Albert R."/>
            <person name="Binder M."/>
            <person name="Bloem J."/>
            <person name="Labutti K."/>
            <person name="Salamov A."/>
            <person name="Andreopoulos B."/>
            <person name="Baker S.E."/>
            <person name="Barry K."/>
            <person name="Bills G."/>
            <person name="Bluhm B.H."/>
            <person name="Cannon C."/>
            <person name="Castanera R."/>
            <person name="Culley D.E."/>
            <person name="Daum C."/>
            <person name="Ezra D."/>
            <person name="Gonzalez J.B."/>
            <person name="Henrissat B."/>
            <person name="Kuo A."/>
            <person name="Liang C."/>
            <person name="Lipzen A."/>
            <person name="Lutzoni F."/>
            <person name="Magnuson J."/>
            <person name="Mondo S."/>
            <person name="Nolan M."/>
            <person name="Ohm R."/>
            <person name="Pangilinan J."/>
            <person name="Park H.-J.H."/>
            <person name="Ramirez L."/>
            <person name="Alfaro M."/>
            <person name="Sun H."/>
            <person name="Tritt A."/>
            <person name="Yoshinaga Y."/>
            <person name="Zwiers L.-H.L."/>
            <person name="Turgeon B.G."/>
            <person name="Goodwin S.B."/>
            <person name="Spatafora J.W."/>
            <person name="Crous P.W."/>
            <person name="Grigoriev I.V."/>
        </authorList>
    </citation>
    <scope>NUCLEOTIDE SEQUENCE [LARGE SCALE GENOMIC DNA]</scope>
    <source>
        <strain evidence="3 4">CBS 611.86</strain>
    </source>
</reference>
<evidence type="ECO:0000313" key="4">
    <source>
        <dbReference type="Proteomes" id="UP000481861"/>
    </source>
</evidence>
<evidence type="ECO:0000256" key="2">
    <source>
        <dbReference type="SAM" id="SignalP"/>
    </source>
</evidence>
<evidence type="ECO:0000256" key="1">
    <source>
        <dbReference type="SAM" id="MobiDB-lite"/>
    </source>
</evidence>
<dbReference type="OrthoDB" id="5076485at2759"/>
<proteinExistence type="predicted"/>
<keyword evidence="2" id="KW-0732">Signal</keyword>
<name>A0A7C8M599_9PLEO</name>